<dbReference type="SUPFAM" id="SSF46894">
    <property type="entry name" value="C-terminal effector domain of the bipartite response regulators"/>
    <property type="match status" value="1"/>
</dbReference>
<dbReference type="EMBL" id="JAQKAB010000002">
    <property type="protein sequence ID" value="MDA7025677.1"/>
    <property type="molecule type" value="Genomic_DNA"/>
</dbReference>
<reference evidence="4 5" key="1">
    <citation type="submission" date="2023-01" db="EMBL/GenBank/DDBJ databases">
        <title>Bacillus changyiensis sp. nov., isolated from a coastal deposit.</title>
        <authorList>
            <person name="Xiao G."/>
            <person name="Lai Q."/>
            <person name="Hu Z."/>
            <person name="Shao Z."/>
        </authorList>
    </citation>
    <scope>NUCLEOTIDE SEQUENCE [LARGE SCALE GENOMIC DNA]</scope>
    <source>
        <strain evidence="4 5">CLL-7-23</strain>
    </source>
</reference>
<sequence>MAIQYIDAIVLDILSSMQGERSPSAVYHLLKGKKSSQTIQDTRLFSLSKYFGFCSSLSRDRLNSSFQRLIQESFITKKRGYIPTESGEKELAAYFHLHPWPAHFHGAHYQRTAKIMWDRMSLLIQVLSNHLHDKQVYLPITKDYQIQNWVKKFLKKRDPAEISARFHHELKTKLMALHDERQAAIFVHSLTSAVKIGLTFKQLADWLGVDEWYIYVLFWDVLHYFIQSVQKSESPFFQLLIEGLPLQDGLTKSTKETLFLIKQGKTIDRIAQIRHLKRATIEDHIVEIAIHDPAFSIEPYISEEEQKIITDYARINQTSKIRLIKEGLDGTYSYFKIRLALSKTVV</sequence>
<dbReference type="InterPro" id="IPR029491">
    <property type="entry name" value="Helicase_HTH"/>
</dbReference>
<evidence type="ECO:0000259" key="3">
    <source>
        <dbReference type="Pfam" id="PF14493"/>
    </source>
</evidence>
<name>A0ABT4X0R6_9BACI</name>
<dbReference type="InterPro" id="IPR016032">
    <property type="entry name" value="Sig_transdc_resp-reg_C-effctor"/>
</dbReference>
<evidence type="ECO:0000256" key="1">
    <source>
        <dbReference type="ARBA" id="ARBA00023015"/>
    </source>
</evidence>
<dbReference type="Gene3D" id="1.10.10.1390">
    <property type="entry name" value="ATP-dependent DNA helicase RecQ"/>
    <property type="match status" value="1"/>
</dbReference>
<gene>
    <name evidence="4" type="ORF">PJ311_03500</name>
</gene>
<protein>
    <submittedName>
        <fullName evidence="4">Helix-turn-helix domain-containing protein</fullName>
    </submittedName>
</protein>
<comment type="caution">
    <text evidence="4">The sequence shown here is derived from an EMBL/GenBank/DDBJ whole genome shotgun (WGS) entry which is preliminary data.</text>
</comment>
<dbReference type="InterPro" id="IPR008308">
    <property type="entry name" value="YpbB-like"/>
</dbReference>
<dbReference type="PIRSF" id="PIRSF021350">
    <property type="entry name" value="UCP021350"/>
    <property type="match status" value="1"/>
</dbReference>
<feature type="domain" description="Helicase Helix-turn-helix" evidence="3">
    <location>
        <begin position="253"/>
        <end position="341"/>
    </location>
</feature>
<accession>A0ABT4X0R6</accession>
<organism evidence="4 5">
    <name type="scientific">Bacillus changyiensis</name>
    <dbReference type="NCBI Taxonomy" id="3004103"/>
    <lineage>
        <taxon>Bacteria</taxon>
        <taxon>Bacillati</taxon>
        <taxon>Bacillota</taxon>
        <taxon>Bacilli</taxon>
        <taxon>Bacillales</taxon>
        <taxon>Bacillaceae</taxon>
        <taxon>Bacillus</taxon>
    </lineage>
</organism>
<keyword evidence="5" id="KW-1185">Reference proteome</keyword>
<evidence type="ECO:0000256" key="2">
    <source>
        <dbReference type="ARBA" id="ARBA00023163"/>
    </source>
</evidence>
<dbReference type="Proteomes" id="UP001211894">
    <property type="component" value="Unassembled WGS sequence"/>
</dbReference>
<evidence type="ECO:0000313" key="4">
    <source>
        <dbReference type="EMBL" id="MDA7025677.1"/>
    </source>
</evidence>
<keyword evidence="2" id="KW-0804">Transcription</keyword>
<evidence type="ECO:0000313" key="5">
    <source>
        <dbReference type="Proteomes" id="UP001211894"/>
    </source>
</evidence>
<dbReference type="Pfam" id="PF14493">
    <property type="entry name" value="HTH_40"/>
    <property type="match status" value="1"/>
</dbReference>
<dbReference type="RefSeq" id="WP_271339524.1">
    <property type="nucleotide sequence ID" value="NZ_JAQKAB010000002.1"/>
</dbReference>
<keyword evidence="1" id="KW-0805">Transcription regulation</keyword>
<proteinExistence type="predicted"/>